<dbReference type="InterPro" id="IPR000917">
    <property type="entry name" value="Sulfatase_N"/>
</dbReference>
<dbReference type="Proteomes" id="UP000191008">
    <property type="component" value="Unassembled WGS sequence"/>
</dbReference>
<dbReference type="RefSeq" id="WP_082293015.1">
    <property type="nucleotide sequence ID" value="NZ_MVIT01000062.1"/>
</dbReference>
<evidence type="ECO:0000256" key="4">
    <source>
        <dbReference type="ARBA" id="ARBA00022729"/>
    </source>
</evidence>
<feature type="domain" description="Sulfatase N-terminal" evidence="8">
    <location>
        <begin position="364"/>
        <end position="695"/>
    </location>
</feature>
<evidence type="ECO:0000256" key="2">
    <source>
        <dbReference type="ARBA" id="ARBA00008779"/>
    </source>
</evidence>
<dbReference type="Gene3D" id="3.40.720.10">
    <property type="entry name" value="Alkaline Phosphatase, subunit A"/>
    <property type="match status" value="1"/>
</dbReference>
<keyword evidence="7" id="KW-0812">Transmembrane</keyword>
<dbReference type="PANTHER" id="PTHR42693">
    <property type="entry name" value="ARYLSULFATASE FAMILY MEMBER"/>
    <property type="match status" value="1"/>
</dbReference>
<dbReference type="SUPFAM" id="SSF53649">
    <property type="entry name" value="Alkaline phosphatase-like"/>
    <property type="match status" value="1"/>
</dbReference>
<dbReference type="GO" id="GO:0004065">
    <property type="term" value="F:arylsulfatase activity"/>
    <property type="evidence" value="ECO:0007669"/>
    <property type="project" value="TreeGrafter"/>
</dbReference>
<protein>
    <submittedName>
        <fullName evidence="9">Sulfatase</fullName>
    </submittedName>
</protein>
<feature type="transmembrane region" description="Helical" evidence="7">
    <location>
        <begin position="252"/>
        <end position="268"/>
    </location>
</feature>
<feature type="transmembrane region" description="Helical" evidence="7">
    <location>
        <begin position="289"/>
        <end position="306"/>
    </location>
</feature>
<keyword evidence="3" id="KW-0479">Metal-binding</keyword>
<keyword evidence="7" id="KW-1133">Transmembrane helix</keyword>
<dbReference type="GO" id="GO:0046872">
    <property type="term" value="F:metal ion binding"/>
    <property type="evidence" value="ECO:0007669"/>
    <property type="project" value="UniProtKB-KW"/>
</dbReference>
<gene>
    <name evidence="9" type="ORF">B1J93_09150</name>
</gene>
<keyword evidence="6" id="KW-0106">Calcium</keyword>
<comment type="cofactor">
    <cofactor evidence="1">
        <name>Ca(2+)</name>
        <dbReference type="ChEBI" id="CHEBI:29108"/>
    </cofactor>
</comment>
<organism evidence="9 10">
    <name type="scientific">Leptospira kirschneri serovar Pomona</name>
    <dbReference type="NCBI Taxonomy" id="561005"/>
    <lineage>
        <taxon>Bacteria</taxon>
        <taxon>Pseudomonadati</taxon>
        <taxon>Spirochaetota</taxon>
        <taxon>Spirochaetia</taxon>
        <taxon>Leptospirales</taxon>
        <taxon>Leptospiraceae</taxon>
        <taxon>Leptospira</taxon>
    </lineage>
</organism>
<evidence type="ECO:0000313" key="10">
    <source>
        <dbReference type="Proteomes" id="UP000191008"/>
    </source>
</evidence>
<keyword evidence="5" id="KW-0378">Hydrolase</keyword>
<evidence type="ECO:0000256" key="5">
    <source>
        <dbReference type="ARBA" id="ARBA00022801"/>
    </source>
</evidence>
<reference evidence="9 10" key="1">
    <citation type="submission" date="2017-02" db="EMBL/GenBank/DDBJ databases">
        <title>Comparative genomic analysis of Brazilian Leptospira kirschneri strains of different serogroups.</title>
        <authorList>
            <person name="Moreno L.Z."/>
            <person name="Miraglia F."/>
            <person name="Kremer F.S."/>
            <person name="Eslabao M.R."/>
            <person name="Lilenbaum W."/>
            <person name="Dellagostin O.A."/>
            <person name="Moreno A.M."/>
        </authorList>
    </citation>
    <scope>NUCLEOTIDE SEQUENCE [LARGE SCALE GENOMIC DNA]</scope>
    <source>
        <strain evidence="9 10">M110/06</strain>
    </source>
</reference>
<evidence type="ECO:0000259" key="8">
    <source>
        <dbReference type="Pfam" id="PF00884"/>
    </source>
</evidence>
<comment type="similarity">
    <text evidence="2">Belongs to the sulfatase family.</text>
</comment>
<dbReference type="AlphaFoldDB" id="A0A1T1DPZ6"/>
<comment type="caution">
    <text evidence="9">The sequence shown here is derived from an EMBL/GenBank/DDBJ whole genome shotgun (WGS) entry which is preliminary data.</text>
</comment>
<feature type="transmembrane region" description="Helical" evidence="7">
    <location>
        <begin position="230"/>
        <end position="246"/>
    </location>
</feature>
<dbReference type="Pfam" id="PF00884">
    <property type="entry name" value="Sulfatase"/>
    <property type="match status" value="1"/>
</dbReference>
<evidence type="ECO:0000256" key="3">
    <source>
        <dbReference type="ARBA" id="ARBA00022723"/>
    </source>
</evidence>
<evidence type="ECO:0000256" key="6">
    <source>
        <dbReference type="ARBA" id="ARBA00022837"/>
    </source>
</evidence>
<evidence type="ECO:0000313" key="9">
    <source>
        <dbReference type="EMBL" id="OOV42857.1"/>
    </source>
</evidence>
<dbReference type="InterPro" id="IPR017850">
    <property type="entry name" value="Alkaline_phosphatase_core_sf"/>
</dbReference>
<keyword evidence="4" id="KW-0732">Signal</keyword>
<name>A0A1T1DPZ6_9LEPT</name>
<proteinExistence type="inferred from homology"/>
<evidence type="ECO:0000256" key="7">
    <source>
        <dbReference type="SAM" id="Phobius"/>
    </source>
</evidence>
<feature type="transmembrane region" description="Helical" evidence="7">
    <location>
        <begin position="66"/>
        <end position="84"/>
    </location>
</feature>
<feature type="transmembrane region" description="Helical" evidence="7">
    <location>
        <begin position="203"/>
        <end position="223"/>
    </location>
</feature>
<dbReference type="EMBL" id="MVIT01000062">
    <property type="protein sequence ID" value="OOV42857.1"/>
    <property type="molecule type" value="Genomic_DNA"/>
</dbReference>
<feature type="transmembrane region" description="Helical" evidence="7">
    <location>
        <begin position="156"/>
        <end position="174"/>
    </location>
</feature>
<keyword evidence="7" id="KW-0472">Membrane</keyword>
<sequence>MKTFQTIFKNNNVIIYLQFFAIGMGISIVTLILNSSFQIMGVDLSEFKYLFFSFLPLFLKDYVQTLIASGVIFGALGLLISTAFGRENKDQKRQTYVFQQDSESQFTKKENTIQSKISNYKNRIFKIKPQTMLSEQTPINRTKGRNILKFFFSKEFSVFAIFIFLLWCHSIIVYPQLYGEFFFYRFAFLRFFLFLLTDQIQPWIPQSIALTILCVCVLFHAIALIKNKEFIKLIFFIFVCLFLIYFHSLGSLFWVFIATFIYLVIQIFENQIILLNTKIKKVFEKQNRFRMFLFLLFFLFLIYFNFSENGIGIFIVCLALCLLGNVKVSILIGSISVLFAIVSWLNPKPITKTEISPVFSNLSNILILSADSLRYDKMGYAQGKKGLTPNIDLLSKDSIIFEDHHTTIPRTFPAWADLLTGQTSFIHGIQDMFPDKKDREGITFKTLPRLLSQLGYKTNVVSSFAGDIFPRADWGFQTVQAPIFHAGTLTSQRILETQIFLLPIVTGSIPGAGEYFPAIRGLPSFGDDSKILPDLWNNFEKNEGPFFTVFFSSVTHFPFSPPYPYYKNFTNSEYYGKFKYFKFVDPGDSSEPSLEDREQIRGLFQASIYSFDRTIGKIVERLKKKGIYDSTLIILTSDHGESLFEADHNHGHGEHLRGEGVTRIPLLIKFPKNLGAGIRFSGISSSLDLFPTLLTFVSKEIPDPSIRNQLLKELSDRSGRDLSFALNSTTWKDSRNVYGETGIWFSDLGDHFFQKERIFYPNILHLHSIESGELPFISIGDSYAKESIIVSKHRMFQNSTRKLIYIPSEDGVIWRCYDRINDPWNVKPLSNSECSSLKNSLVSFLISSGKFKKVGEYLFPL</sequence>
<evidence type="ECO:0000256" key="1">
    <source>
        <dbReference type="ARBA" id="ARBA00001913"/>
    </source>
</evidence>
<feature type="transmembrane region" description="Helical" evidence="7">
    <location>
        <begin position="12"/>
        <end position="33"/>
    </location>
</feature>
<dbReference type="InterPro" id="IPR050738">
    <property type="entry name" value="Sulfatase"/>
</dbReference>
<accession>A0A1T1DPZ6</accession>
<dbReference type="PANTHER" id="PTHR42693:SF42">
    <property type="entry name" value="ARYLSULFATASE G"/>
    <property type="match status" value="1"/>
</dbReference>